<sequence length="317" mass="32577">MKILVIAEVQENDVRHASRSAITLAKNAAEAANGEIEIAILGNDIEAAAVAASAYAPTFTLSDATLAHATADRYGAAIALIAQQREADLVVAASTTQGKDCVARAAAQLGGAMVTDAIACENRNGKLVWKRTMHAGGVAAWVAVNGAPVIVTALQSAFEPAVPSEETTVTALDIDVSILPSAIQFESVSIKQSTRPDVTEAAIVISGGRAFKTAEDYERLIGGLADKVGGGTGSSRAAVDAGIAPNENQVGQTGKIVAPDLYLGIGISGAVQHLAGMKNSKVIAAINTDEEAPLLDYADFALIADAYEAIPEMIEKL</sequence>
<dbReference type="SUPFAM" id="SSF52467">
    <property type="entry name" value="DHS-like NAD/FAD-binding domain"/>
    <property type="match status" value="1"/>
</dbReference>
<name>A0ABP6WTH2_9FLAO</name>
<dbReference type="SMART" id="SM00893">
    <property type="entry name" value="ETF"/>
    <property type="match status" value="1"/>
</dbReference>
<evidence type="ECO:0000313" key="5">
    <source>
        <dbReference type="Proteomes" id="UP001500954"/>
    </source>
</evidence>
<dbReference type="EMBL" id="BAABCY010000012">
    <property type="protein sequence ID" value="GAA3554984.1"/>
    <property type="molecule type" value="Genomic_DNA"/>
</dbReference>
<dbReference type="Gene3D" id="3.40.50.620">
    <property type="entry name" value="HUPs"/>
    <property type="match status" value="1"/>
</dbReference>
<comment type="caution">
    <text evidence="4">The sequence shown here is derived from an EMBL/GenBank/DDBJ whole genome shotgun (WGS) entry which is preliminary data.</text>
</comment>
<evidence type="ECO:0000313" key="4">
    <source>
        <dbReference type="EMBL" id="GAA3554984.1"/>
    </source>
</evidence>
<evidence type="ECO:0000256" key="2">
    <source>
        <dbReference type="ARBA" id="ARBA00022982"/>
    </source>
</evidence>
<accession>A0ABP6WTH2</accession>
<comment type="similarity">
    <text evidence="1">Belongs to the ETF alpha-subunit/FixB family.</text>
</comment>
<dbReference type="Pfam" id="PF01012">
    <property type="entry name" value="ETF"/>
    <property type="match status" value="1"/>
</dbReference>
<dbReference type="PANTHER" id="PTHR43153:SF1">
    <property type="entry name" value="ELECTRON TRANSFER FLAVOPROTEIN SUBUNIT ALPHA, MITOCHONDRIAL"/>
    <property type="match status" value="1"/>
</dbReference>
<dbReference type="Proteomes" id="UP001500954">
    <property type="component" value="Unassembled WGS sequence"/>
</dbReference>
<evidence type="ECO:0000259" key="3">
    <source>
        <dbReference type="SMART" id="SM00893"/>
    </source>
</evidence>
<keyword evidence="5" id="KW-1185">Reference proteome</keyword>
<dbReference type="InterPro" id="IPR014731">
    <property type="entry name" value="ETF_asu_C"/>
</dbReference>
<gene>
    <name evidence="4" type="ORF">GCM10022395_03040</name>
</gene>
<proteinExistence type="inferred from homology"/>
<dbReference type="InterPro" id="IPR014729">
    <property type="entry name" value="Rossmann-like_a/b/a_fold"/>
</dbReference>
<reference evidence="5" key="1">
    <citation type="journal article" date="2019" name="Int. J. Syst. Evol. Microbiol.">
        <title>The Global Catalogue of Microorganisms (GCM) 10K type strain sequencing project: providing services to taxonomists for standard genome sequencing and annotation.</title>
        <authorList>
            <consortium name="The Broad Institute Genomics Platform"/>
            <consortium name="The Broad Institute Genome Sequencing Center for Infectious Disease"/>
            <person name="Wu L."/>
            <person name="Ma J."/>
        </authorList>
    </citation>
    <scope>NUCLEOTIDE SEQUENCE [LARGE SCALE GENOMIC DNA]</scope>
    <source>
        <strain evidence="5">JCM 17111</strain>
    </source>
</reference>
<dbReference type="Gene3D" id="3.40.50.1220">
    <property type="entry name" value="TPP-binding domain"/>
    <property type="match status" value="1"/>
</dbReference>
<keyword evidence="2" id="KW-0249">Electron transport</keyword>
<dbReference type="SUPFAM" id="SSF52402">
    <property type="entry name" value="Adenine nucleotide alpha hydrolases-like"/>
    <property type="match status" value="1"/>
</dbReference>
<dbReference type="RefSeq" id="WP_345003960.1">
    <property type="nucleotide sequence ID" value="NZ_BAABCY010000012.1"/>
</dbReference>
<protein>
    <submittedName>
        <fullName evidence="4">Electron transfer flavoprotein subunit alpha/FixB family protein</fullName>
    </submittedName>
</protein>
<keyword evidence="2" id="KW-0813">Transport</keyword>
<dbReference type="InterPro" id="IPR014730">
    <property type="entry name" value="ETF_a/b_N"/>
</dbReference>
<feature type="domain" description="Electron transfer flavoprotein alpha/beta-subunit N-terminal" evidence="3">
    <location>
        <begin position="3"/>
        <end position="176"/>
    </location>
</feature>
<dbReference type="InterPro" id="IPR001308">
    <property type="entry name" value="ETF_a/FixB"/>
</dbReference>
<dbReference type="PANTHER" id="PTHR43153">
    <property type="entry name" value="ELECTRON TRANSFER FLAVOPROTEIN ALPHA"/>
    <property type="match status" value="1"/>
</dbReference>
<organism evidence="4 5">
    <name type="scientific">Snuella lapsa</name>
    <dbReference type="NCBI Taxonomy" id="870481"/>
    <lineage>
        <taxon>Bacteria</taxon>
        <taxon>Pseudomonadati</taxon>
        <taxon>Bacteroidota</taxon>
        <taxon>Flavobacteriia</taxon>
        <taxon>Flavobacteriales</taxon>
        <taxon>Flavobacteriaceae</taxon>
        <taxon>Snuella</taxon>
    </lineage>
</organism>
<dbReference type="Pfam" id="PF00766">
    <property type="entry name" value="ETF_alpha"/>
    <property type="match status" value="1"/>
</dbReference>
<evidence type="ECO:0000256" key="1">
    <source>
        <dbReference type="ARBA" id="ARBA00005817"/>
    </source>
</evidence>
<dbReference type="InterPro" id="IPR029035">
    <property type="entry name" value="DHS-like_NAD/FAD-binding_dom"/>
</dbReference>
<dbReference type="PIRSF" id="PIRSF000089">
    <property type="entry name" value="Electra_flavoP_a"/>
    <property type="match status" value="1"/>
</dbReference>